<name>A0A366L114_9SPHI</name>
<dbReference type="AlphaFoldDB" id="A0A366L114"/>
<feature type="chain" id="PRO_5016859982" evidence="1">
    <location>
        <begin position="28"/>
        <end position="81"/>
    </location>
</feature>
<sequence length="81" mass="8604">MRLVSCIGLLTVIPAIALLTHSNEPHAAIETHQQDKMSAAISANAVQTDSLLRAKVNTPAQKHLGFTVKSAVETSSVLTKQ</sequence>
<evidence type="ECO:0000256" key="1">
    <source>
        <dbReference type="SAM" id="SignalP"/>
    </source>
</evidence>
<dbReference type="Proteomes" id="UP000252081">
    <property type="component" value="Unassembled WGS sequence"/>
</dbReference>
<evidence type="ECO:0000313" key="2">
    <source>
        <dbReference type="EMBL" id="RBQ07575.1"/>
    </source>
</evidence>
<accession>A0A366L114</accession>
<feature type="signal peptide" evidence="1">
    <location>
        <begin position="1"/>
        <end position="27"/>
    </location>
</feature>
<proteinExistence type="predicted"/>
<keyword evidence="1" id="KW-0732">Signal</keyword>
<dbReference type="EMBL" id="QNQU01000008">
    <property type="protein sequence ID" value="RBQ07575.1"/>
    <property type="molecule type" value="Genomic_DNA"/>
</dbReference>
<gene>
    <name evidence="2" type="ORF">DRW42_10320</name>
</gene>
<dbReference type="OrthoDB" id="771765at2"/>
<protein>
    <submittedName>
        <fullName evidence="2">Uncharacterized protein</fullName>
    </submittedName>
</protein>
<comment type="caution">
    <text evidence="2">The sequence shown here is derived from an EMBL/GenBank/DDBJ whole genome shotgun (WGS) entry which is preliminary data.</text>
</comment>
<reference evidence="2 3" key="1">
    <citation type="submission" date="2018-07" db="EMBL/GenBank/DDBJ databases">
        <title>A draft genome of a endophytic bacteria, a new species of Pedobacter.</title>
        <authorList>
            <person name="Zhang Z.D."/>
            <person name="Chen Z.J."/>
        </authorList>
    </citation>
    <scope>NUCLEOTIDE SEQUENCE [LARGE SCALE GENOMIC DNA]</scope>
    <source>
        <strain evidence="2 3">RS10</strain>
    </source>
</reference>
<keyword evidence="3" id="KW-1185">Reference proteome</keyword>
<organism evidence="2 3">
    <name type="scientific">Pedobacter miscanthi</name>
    <dbReference type="NCBI Taxonomy" id="2259170"/>
    <lineage>
        <taxon>Bacteria</taxon>
        <taxon>Pseudomonadati</taxon>
        <taxon>Bacteroidota</taxon>
        <taxon>Sphingobacteriia</taxon>
        <taxon>Sphingobacteriales</taxon>
        <taxon>Sphingobacteriaceae</taxon>
        <taxon>Pedobacter</taxon>
    </lineage>
</organism>
<dbReference type="RefSeq" id="WP_113948750.1">
    <property type="nucleotide sequence ID" value="NZ_QNQU01000008.1"/>
</dbReference>
<evidence type="ECO:0000313" key="3">
    <source>
        <dbReference type="Proteomes" id="UP000252081"/>
    </source>
</evidence>